<keyword evidence="1" id="KW-0472">Membrane</keyword>
<organism evidence="2">
    <name type="scientific">uncultured spirochete</name>
    <dbReference type="NCBI Taxonomy" id="156406"/>
    <lineage>
        <taxon>Bacteria</taxon>
        <taxon>Pseudomonadati</taxon>
        <taxon>Spirochaetota</taxon>
        <taxon>Spirochaetia</taxon>
        <taxon>Spirochaetales</taxon>
        <taxon>environmental samples</taxon>
    </lineage>
</organism>
<dbReference type="InterPro" id="IPR008338">
    <property type="entry name" value="Capsule_biosynth_CapC"/>
</dbReference>
<evidence type="ECO:0000313" key="2">
    <source>
        <dbReference type="EMBL" id="SLM12900.1"/>
    </source>
</evidence>
<feature type="transmembrane region" description="Helical" evidence="1">
    <location>
        <begin position="41"/>
        <end position="60"/>
    </location>
</feature>
<evidence type="ECO:0000256" key="1">
    <source>
        <dbReference type="SAM" id="Phobius"/>
    </source>
</evidence>
<accession>A0A3P3XIU7</accession>
<feature type="transmembrane region" description="Helical" evidence="1">
    <location>
        <begin position="124"/>
        <end position="142"/>
    </location>
</feature>
<reference evidence="2" key="1">
    <citation type="submission" date="2017-02" db="EMBL/GenBank/DDBJ databases">
        <authorList>
            <person name="Regsiter A."/>
            <person name="William W."/>
        </authorList>
    </citation>
    <scope>NUCLEOTIDE SEQUENCE</scope>
    <source>
        <strain evidence="2">Bib</strain>
    </source>
</reference>
<dbReference type="GO" id="GO:0016020">
    <property type="term" value="C:membrane"/>
    <property type="evidence" value="ECO:0007669"/>
    <property type="project" value="InterPro"/>
</dbReference>
<dbReference type="Pfam" id="PF14102">
    <property type="entry name" value="Caps_synth_CapC"/>
    <property type="match status" value="1"/>
</dbReference>
<dbReference type="GO" id="GO:0045227">
    <property type="term" value="P:capsule polysaccharide biosynthetic process"/>
    <property type="evidence" value="ECO:0007669"/>
    <property type="project" value="InterPro"/>
</dbReference>
<name>A0A3P3XIU7_9SPIR</name>
<dbReference type="AlphaFoldDB" id="A0A3P3XIU7"/>
<proteinExistence type="predicted"/>
<dbReference type="NCBIfam" id="TIGR04011">
    <property type="entry name" value="poly_gGlu_PgsC"/>
    <property type="match status" value="1"/>
</dbReference>
<dbReference type="EMBL" id="FWDM01000020">
    <property type="protein sequence ID" value="SLM12900.1"/>
    <property type="molecule type" value="Genomic_DNA"/>
</dbReference>
<feature type="transmembrane region" description="Helical" evidence="1">
    <location>
        <begin position="72"/>
        <end position="93"/>
    </location>
</feature>
<keyword evidence="1" id="KW-0812">Transmembrane</keyword>
<keyword evidence="1" id="KW-1133">Transmembrane helix</keyword>
<gene>
    <name evidence="2" type="ORF">SPIROBIBN47_270002</name>
</gene>
<sequence length="143" mass="15062">MAGTSIIISIVLGFVFSELTGWLTGGLVVPGYLALYVDQPLRIVMTYAAAALAFLAVKLLARVTILFGRRRFMAFILAGICAGALLDMMTGMLPPSGSDLRAIGYVVPGLIANDTWKQGPAKTLLASLAVTLATRAVLLLIAH</sequence>
<dbReference type="PRINTS" id="PR01759">
    <property type="entry name" value="CAPSULEPROTC"/>
</dbReference>
<protein>
    <submittedName>
        <fullName evidence="2">CapC protein</fullName>
    </submittedName>
</protein>